<protein>
    <submittedName>
        <fullName evidence="2">Uncharacterized protein</fullName>
    </submittedName>
</protein>
<evidence type="ECO:0000313" key="3">
    <source>
        <dbReference type="Proteomes" id="UP000198287"/>
    </source>
</evidence>
<keyword evidence="3" id="KW-1185">Reference proteome</keyword>
<accession>A0A226CZM0</accession>
<keyword evidence="1" id="KW-1133">Transmembrane helix</keyword>
<sequence length="581" mass="66907">MDLANLAQYINIFAGCVVNLINYENINIPSTISVPIFTTRYKVLGLCGFGLTKLGRKPPEFKVIRLDFDTNLTFPRCAPFDRSLEIPLRKNVGQQRGWKFLTRFYILPPVKGKMGVLPPDLYEEKFTADWDMMKRYYMKGYHVLVQKSGMDLKTWGQEMTILLDENSGLDMLLLLVKNAVIVNFQFCCRYCNGCYQVCYDIIYDHVDEIEIERVANKFNTIGEKTPWHILPKWIPPVSRSIRFSEVIKAGVGIDDVLLNLLLWRNATTKFGDGLVQNDTLLQDQCLHKGPQPPSINVRDNTELELVTSVRPYGFLSCSKKRVRPSSLENLVYVFTWDLWTLLISTWFFLGLFVMLTWKNGLTELYVLTTGYNILLEQGSSITKNSQQETYLYFVFAPWILMSLVMTNLIRGDNVQSTIAPLHAVLNGVQFRGGWASANTFSLANVETYSGVISYKVYKHLSNGSVHVDNVSELEKVKALLEKYRPGPEYRIGKEFTGLIPTGWQIQNVVDPRIPVRMRALHQSGIARKWLWYSEMAEKLRNRKPYREVGPEPFSDRKILHDLQENYMEKFATVGYSSMYNI</sequence>
<dbReference type="AlphaFoldDB" id="A0A226CZM0"/>
<feature type="transmembrane region" description="Helical" evidence="1">
    <location>
        <begin position="390"/>
        <end position="409"/>
    </location>
</feature>
<organism evidence="2 3">
    <name type="scientific">Folsomia candida</name>
    <name type="common">Springtail</name>
    <dbReference type="NCBI Taxonomy" id="158441"/>
    <lineage>
        <taxon>Eukaryota</taxon>
        <taxon>Metazoa</taxon>
        <taxon>Ecdysozoa</taxon>
        <taxon>Arthropoda</taxon>
        <taxon>Hexapoda</taxon>
        <taxon>Collembola</taxon>
        <taxon>Entomobryomorpha</taxon>
        <taxon>Isotomoidea</taxon>
        <taxon>Isotomidae</taxon>
        <taxon>Proisotominae</taxon>
        <taxon>Folsomia</taxon>
    </lineage>
</organism>
<proteinExistence type="predicted"/>
<feature type="transmembrane region" description="Helical" evidence="1">
    <location>
        <begin position="330"/>
        <end position="357"/>
    </location>
</feature>
<name>A0A226CZM0_FOLCA</name>
<keyword evidence="1" id="KW-0812">Transmembrane</keyword>
<gene>
    <name evidence="2" type="ORF">Fcan01_26376</name>
</gene>
<reference evidence="2 3" key="1">
    <citation type="submission" date="2015-12" db="EMBL/GenBank/DDBJ databases">
        <title>The genome of Folsomia candida.</title>
        <authorList>
            <person name="Faddeeva A."/>
            <person name="Derks M.F."/>
            <person name="Anvar Y."/>
            <person name="Smit S."/>
            <person name="Van Straalen N."/>
            <person name="Roelofs D."/>
        </authorList>
    </citation>
    <scope>NUCLEOTIDE SEQUENCE [LARGE SCALE GENOMIC DNA]</scope>
    <source>
        <strain evidence="2 3">VU population</strain>
        <tissue evidence="2">Whole body</tissue>
    </source>
</reference>
<evidence type="ECO:0000256" key="1">
    <source>
        <dbReference type="SAM" id="Phobius"/>
    </source>
</evidence>
<comment type="caution">
    <text evidence="2">The sequence shown here is derived from an EMBL/GenBank/DDBJ whole genome shotgun (WGS) entry which is preliminary data.</text>
</comment>
<dbReference type="EMBL" id="LNIX01000043">
    <property type="protein sequence ID" value="OXA38762.1"/>
    <property type="molecule type" value="Genomic_DNA"/>
</dbReference>
<keyword evidence="1" id="KW-0472">Membrane</keyword>
<evidence type="ECO:0000313" key="2">
    <source>
        <dbReference type="EMBL" id="OXA38762.1"/>
    </source>
</evidence>
<dbReference type="Proteomes" id="UP000198287">
    <property type="component" value="Unassembled WGS sequence"/>
</dbReference>